<sequence>MPPEAKSTRPRALTPPQLLILSFLGLVVTGTLLLSLPWAGSTGTRIAWYDALFTATSAVCVTGLIVVDTSLDLSLFGQVVVLLLIQAGGLGYMTFSTLVGVALGRRITLQERQTLVEGLNAFSPEEVVRFALGVFRVTVIFEVVGATVLGAWWAGTHGLARGAWLGVFHAVSAFNNAGFSLFSDNLVGATNQPLVLITVSVLVILGGLGFFTILELGSIRRRALRLSLHSQLVIVATGILLVGGTIAIYFLERRNPATLGALPMGQAWVAAWFQSVVTRTAGFNSIAIGACRPSALFVMIILMFIGAAPGSTGGGVKVSTVGVILAALWATARGESDVVIFRRRIPPEQIARAFLICLVAFLAVNALAAVLLAREGRQLLPTLFEVVSAFGTVGMSTGEGASPLSLSGHFSVSGRLLISAMMFAGRIGPLTLLMAVARRGESSRLRYPEGKVLIG</sequence>
<proteinExistence type="predicted"/>
<feature type="transmembrane region" description="Helical" evidence="8">
    <location>
        <begin position="353"/>
        <end position="373"/>
    </location>
</feature>
<dbReference type="InterPro" id="IPR003445">
    <property type="entry name" value="Cat_transpt"/>
</dbReference>
<dbReference type="GO" id="GO:0008324">
    <property type="term" value="F:monoatomic cation transmembrane transporter activity"/>
    <property type="evidence" value="ECO:0007669"/>
    <property type="project" value="InterPro"/>
</dbReference>
<evidence type="ECO:0000256" key="7">
    <source>
        <dbReference type="ARBA" id="ARBA00023136"/>
    </source>
</evidence>
<dbReference type="EMBL" id="CP015136">
    <property type="protein sequence ID" value="AMY12926.1"/>
    <property type="molecule type" value="Genomic_DNA"/>
</dbReference>
<dbReference type="GO" id="GO:0005886">
    <property type="term" value="C:plasma membrane"/>
    <property type="evidence" value="ECO:0007669"/>
    <property type="project" value="UniProtKB-SubCell"/>
</dbReference>
<evidence type="ECO:0000256" key="1">
    <source>
        <dbReference type="ARBA" id="ARBA00004651"/>
    </source>
</evidence>
<comment type="subcellular location">
    <subcellularLocation>
        <location evidence="1">Cell membrane</location>
        <topology evidence="1">Multi-pass membrane protein</topology>
    </subcellularLocation>
</comment>
<evidence type="ECO:0000256" key="8">
    <source>
        <dbReference type="SAM" id="Phobius"/>
    </source>
</evidence>
<feature type="transmembrane region" description="Helical" evidence="8">
    <location>
        <begin position="257"/>
        <end position="277"/>
    </location>
</feature>
<reference evidence="10" key="2">
    <citation type="submission" date="2016-04" db="EMBL/GenBank/DDBJ databases">
        <title>First Complete Genome Sequence of a Subdivision 6 Acidobacterium.</title>
        <authorList>
            <person name="Huang S."/>
            <person name="Vieira S."/>
            <person name="Bunk B."/>
            <person name="Riedel T."/>
            <person name="Sproeer C."/>
            <person name="Overmann J."/>
        </authorList>
    </citation>
    <scope>NUCLEOTIDE SEQUENCE [LARGE SCALE GENOMIC DNA]</scope>
    <source>
        <strain evidence="10">DSM 100886 HEG_-6_39</strain>
    </source>
</reference>
<feature type="transmembrane region" description="Helical" evidence="8">
    <location>
        <begin position="226"/>
        <end position="251"/>
    </location>
</feature>
<keyword evidence="2" id="KW-0813">Transport</keyword>
<dbReference type="PANTHER" id="PTHR32024">
    <property type="entry name" value="TRK SYSTEM POTASSIUM UPTAKE PROTEIN TRKG-RELATED"/>
    <property type="match status" value="1"/>
</dbReference>
<evidence type="ECO:0000256" key="3">
    <source>
        <dbReference type="ARBA" id="ARBA00022475"/>
    </source>
</evidence>
<dbReference type="Pfam" id="PF02386">
    <property type="entry name" value="TrkH"/>
    <property type="match status" value="1"/>
</dbReference>
<keyword evidence="10" id="KW-1185">Reference proteome</keyword>
<keyword evidence="4 8" id="KW-0812">Transmembrane</keyword>
<accession>A0A143PXF0</accession>
<dbReference type="GO" id="GO:0030001">
    <property type="term" value="P:metal ion transport"/>
    <property type="evidence" value="ECO:0007669"/>
    <property type="project" value="UniProtKB-ARBA"/>
</dbReference>
<keyword evidence="5 8" id="KW-1133">Transmembrane helix</keyword>
<dbReference type="KEGG" id="abac:LuPra_06210"/>
<feature type="transmembrane region" description="Helical" evidence="8">
    <location>
        <begin position="289"/>
        <end position="308"/>
    </location>
</feature>
<dbReference type="PANTHER" id="PTHR32024:SF1">
    <property type="entry name" value="KTR SYSTEM POTASSIUM UPTAKE PROTEIN B"/>
    <property type="match status" value="1"/>
</dbReference>
<gene>
    <name evidence="9" type="primary">ktrB</name>
    <name evidence="9" type="ORF">LuPra_06210</name>
</gene>
<evidence type="ECO:0000313" key="9">
    <source>
        <dbReference type="EMBL" id="AMY12926.1"/>
    </source>
</evidence>
<keyword evidence="7 8" id="KW-0472">Membrane</keyword>
<name>A0A143PXF0_LUTPR</name>
<feature type="transmembrane region" description="Helical" evidence="8">
    <location>
        <begin position="194"/>
        <end position="214"/>
    </location>
</feature>
<feature type="transmembrane region" description="Helical" evidence="8">
    <location>
        <begin position="18"/>
        <end position="40"/>
    </location>
</feature>
<evidence type="ECO:0000313" key="10">
    <source>
        <dbReference type="Proteomes" id="UP000076079"/>
    </source>
</evidence>
<dbReference type="RefSeq" id="WP_157899893.1">
    <property type="nucleotide sequence ID" value="NZ_CP015136.1"/>
</dbReference>
<dbReference type="STRING" id="1855912.LuPra_06210"/>
<feature type="transmembrane region" description="Helical" evidence="8">
    <location>
        <begin position="130"/>
        <end position="155"/>
    </location>
</feature>
<dbReference type="Proteomes" id="UP000076079">
    <property type="component" value="Chromosome"/>
</dbReference>
<organism evidence="9 10">
    <name type="scientific">Luteitalea pratensis</name>
    <dbReference type="NCBI Taxonomy" id="1855912"/>
    <lineage>
        <taxon>Bacteria</taxon>
        <taxon>Pseudomonadati</taxon>
        <taxon>Acidobacteriota</taxon>
        <taxon>Vicinamibacteria</taxon>
        <taxon>Vicinamibacterales</taxon>
        <taxon>Vicinamibacteraceae</taxon>
        <taxon>Luteitalea</taxon>
    </lineage>
</organism>
<keyword evidence="3" id="KW-1003">Cell membrane</keyword>
<feature type="transmembrane region" description="Helical" evidence="8">
    <location>
        <begin position="46"/>
        <end position="67"/>
    </location>
</feature>
<evidence type="ECO:0000256" key="6">
    <source>
        <dbReference type="ARBA" id="ARBA00023065"/>
    </source>
</evidence>
<feature type="transmembrane region" description="Helical" evidence="8">
    <location>
        <begin position="416"/>
        <end position="437"/>
    </location>
</feature>
<reference evidence="9 10" key="1">
    <citation type="journal article" date="2016" name="Genome Announc.">
        <title>First Complete Genome Sequence of a Subdivision 6 Acidobacterium Strain.</title>
        <authorList>
            <person name="Huang S."/>
            <person name="Vieira S."/>
            <person name="Bunk B."/>
            <person name="Riedel T."/>
            <person name="Sproer C."/>
            <person name="Overmann J."/>
        </authorList>
    </citation>
    <scope>NUCLEOTIDE SEQUENCE [LARGE SCALE GENOMIC DNA]</scope>
    <source>
        <strain evidence="10">DSM 100886 HEG_-6_39</strain>
    </source>
</reference>
<keyword evidence="6" id="KW-0406">Ion transport</keyword>
<feature type="transmembrane region" description="Helical" evidence="8">
    <location>
        <begin position="79"/>
        <end position="103"/>
    </location>
</feature>
<evidence type="ECO:0000256" key="5">
    <source>
        <dbReference type="ARBA" id="ARBA00022989"/>
    </source>
</evidence>
<protein>
    <submittedName>
        <fullName evidence="9">Ktr system potassium uptake protein B</fullName>
    </submittedName>
</protein>
<dbReference type="OrthoDB" id="9810952at2"/>
<evidence type="ECO:0000256" key="2">
    <source>
        <dbReference type="ARBA" id="ARBA00022448"/>
    </source>
</evidence>
<evidence type="ECO:0000256" key="4">
    <source>
        <dbReference type="ARBA" id="ARBA00022692"/>
    </source>
</evidence>
<dbReference type="AlphaFoldDB" id="A0A143PXF0"/>